<comment type="pathway">
    <text evidence="10">Carbohydrate degradation.</text>
</comment>
<evidence type="ECO:0000256" key="1">
    <source>
        <dbReference type="ARBA" id="ARBA00001782"/>
    </source>
</evidence>
<accession>A0A6J4T9N8</accession>
<feature type="binding site" evidence="14">
    <location>
        <begin position="145"/>
        <end position="148"/>
    </location>
    <ligand>
        <name>substrate</name>
    </ligand>
</feature>
<feature type="binding site" evidence="10 14">
    <location>
        <position position="71"/>
    </location>
    <ligand>
        <name>substrate</name>
    </ligand>
</feature>
<dbReference type="InterPro" id="IPR026019">
    <property type="entry name" value="Ribul_P_3_epim"/>
</dbReference>
<evidence type="ECO:0000256" key="4">
    <source>
        <dbReference type="ARBA" id="ARBA00001947"/>
    </source>
</evidence>
<feature type="binding site" evidence="10 13">
    <location>
        <position position="38"/>
    </location>
    <ligand>
        <name>a divalent metal cation</name>
        <dbReference type="ChEBI" id="CHEBI:60240"/>
    </ligand>
</feature>
<dbReference type="FunFam" id="3.20.20.70:FF:000004">
    <property type="entry name" value="Ribulose-phosphate 3-epimerase"/>
    <property type="match status" value="1"/>
</dbReference>
<feature type="active site" description="Proton donor" evidence="10 12">
    <location>
        <position position="175"/>
    </location>
</feature>
<evidence type="ECO:0000256" key="3">
    <source>
        <dbReference type="ARBA" id="ARBA00001941"/>
    </source>
</evidence>
<comment type="function">
    <text evidence="10">Catalyzes the reversible epimerization of D-ribulose 5-phosphate to D-xylulose 5-phosphate.</text>
</comment>
<dbReference type="EC" id="5.1.3.1" evidence="7 10"/>
<dbReference type="Pfam" id="PF00834">
    <property type="entry name" value="Ribul_P_3_epim"/>
    <property type="match status" value="1"/>
</dbReference>
<feature type="binding site" evidence="10">
    <location>
        <begin position="175"/>
        <end position="177"/>
    </location>
    <ligand>
        <name>substrate</name>
    </ligand>
</feature>
<reference evidence="15" key="1">
    <citation type="submission" date="2020-02" db="EMBL/GenBank/DDBJ databases">
        <authorList>
            <person name="Meier V. D."/>
        </authorList>
    </citation>
    <scope>NUCLEOTIDE SEQUENCE</scope>
    <source>
        <strain evidence="15">AVDCRST_MAG67</strain>
    </source>
</reference>
<keyword evidence="13" id="KW-0170">Cobalt</keyword>
<feature type="binding site" evidence="10 14">
    <location>
        <position position="11"/>
    </location>
    <ligand>
        <name>substrate</name>
    </ligand>
</feature>
<comment type="cofactor">
    <cofactor evidence="4">
        <name>Zn(2+)</name>
        <dbReference type="ChEBI" id="CHEBI:29105"/>
    </cofactor>
</comment>
<dbReference type="GO" id="GO:0046872">
    <property type="term" value="F:metal ion binding"/>
    <property type="evidence" value="ECO:0007669"/>
    <property type="project" value="UniProtKB-UniRule"/>
</dbReference>
<protein>
    <recommendedName>
        <fullName evidence="7 10">Ribulose-phosphate 3-epimerase</fullName>
        <ecNumber evidence="7 10">5.1.3.1</ecNumber>
    </recommendedName>
</protein>
<dbReference type="NCBIfam" id="NF004076">
    <property type="entry name" value="PRK05581.1-4"/>
    <property type="match status" value="1"/>
</dbReference>
<gene>
    <name evidence="10" type="primary">rpe</name>
    <name evidence="15" type="ORF">AVDCRST_MAG67-3164</name>
</gene>
<dbReference type="SUPFAM" id="SSF51366">
    <property type="entry name" value="Ribulose-phoshate binding barrel"/>
    <property type="match status" value="1"/>
</dbReference>
<evidence type="ECO:0000313" key="15">
    <source>
        <dbReference type="EMBL" id="CAA9517695.1"/>
    </source>
</evidence>
<evidence type="ECO:0000256" key="8">
    <source>
        <dbReference type="ARBA" id="ARBA00022723"/>
    </source>
</evidence>
<dbReference type="AlphaFoldDB" id="A0A6J4T9N8"/>
<dbReference type="GO" id="GO:0019323">
    <property type="term" value="P:pentose catabolic process"/>
    <property type="evidence" value="ECO:0007669"/>
    <property type="project" value="UniProtKB-UniRule"/>
</dbReference>
<dbReference type="GO" id="GO:0006098">
    <property type="term" value="P:pentose-phosphate shunt"/>
    <property type="evidence" value="ECO:0007669"/>
    <property type="project" value="UniProtKB-UniRule"/>
</dbReference>
<dbReference type="InterPro" id="IPR011060">
    <property type="entry name" value="RibuloseP-bd_barrel"/>
</dbReference>
<evidence type="ECO:0000256" key="9">
    <source>
        <dbReference type="ARBA" id="ARBA00023235"/>
    </source>
</evidence>
<comment type="similarity">
    <text evidence="6 10 11">Belongs to the ribulose-phosphate 3-epimerase family.</text>
</comment>
<evidence type="ECO:0000256" key="7">
    <source>
        <dbReference type="ARBA" id="ARBA00013188"/>
    </source>
</evidence>
<keyword evidence="8 10" id="KW-0479">Metal-binding</keyword>
<feature type="binding site" evidence="10 14">
    <location>
        <begin position="197"/>
        <end position="198"/>
    </location>
    <ligand>
        <name>substrate</name>
    </ligand>
</feature>
<evidence type="ECO:0000256" key="6">
    <source>
        <dbReference type="ARBA" id="ARBA00009541"/>
    </source>
</evidence>
<sequence>MPLTERHVAPSILSADFADLSAKVREVMDAGARVIHCDVMDGHFVPPITFGPMVVSALRDSLPDEAYLDVHLMIESPEKHVAEFAKAGADGITIHVESTPHIDYTLSAIREGGAKAGLVVCPGTPPDHFAEVDLDLALIMTVNPGWGGQAFLRNQLDKVRRARALLGEGVAIEVDGGVNPETAAECAEAGATWFVAGSAIFKSDDPAARFREIASAAGC</sequence>
<organism evidence="15">
    <name type="scientific">uncultured Solirubrobacteraceae bacterium</name>
    <dbReference type="NCBI Taxonomy" id="1162706"/>
    <lineage>
        <taxon>Bacteria</taxon>
        <taxon>Bacillati</taxon>
        <taxon>Actinomycetota</taxon>
        <taxon>Thermoleophilia</taxon>
        <taxon>Solirubrobacterales</taxon>
        <taxon>Solirubrobacteraceae</taxon>
        <taxon>environmental samples</taxon>
    </lineage>
</organism>
<evidence type="ECO:0000256" key="10">
    <source>
        <dbReference type="HAMAP-Rule" id="MF_02227"/>
    </source>
</evidence>
<feature type="active site" description="Proton acceptor" evidence="10 12">
    <location>
        <position position="38"/>
    </location>
</feature>
<name>A0A6J4T9N8_9ACTN</name>
<dbReference type="InterPro" id="IPR000056">
    <property type="entry name" value="Ribul_P_3_epim-like"/>
</dbReference>
<keyword evidence="10 11" id="KW-0119">Carbohydrate metabolism</keyword>
<evidence type="ECO:0000256" key="14">
    <source>
        <dbReference type="PIRSR" id="PIRSR001461-3"/>
    </source>
</evidence>
<dbReference type="InterPro" id="IPR013785">
    <property type="entry name" value="Aldolase_TIM"/>
</dbReference>
<evidence type="ECO:0000256" key="12">
    <source>
        <dbReference type="PIRSR" id="PIRSR001461-1"/>
    </source>
</evidence>
<evidence type="ECO:0000256" key="2">
    <source>
        <dbReference type="ARBA" id="ARBA00001936"/>
    </source>
</evidence>
<keyword evidence="13" id="KW-0464">Manganese</keyword>
<keyword evidence="13" id="KW-0862">Zinc</keyword>
<keyword evidence="9 10" id="KW-0413">Isomerase</keyword>
<dbReference type="GO" id="GO:0005737">
    <property type="term" value="C:cytoplasm"/>
    <property type="evidence" value="ECO:0007669"/>
    <property type="project" value="UniProtKB-ARBA"/>
</dbReference>
<feature type="binding site" evidence="14">
    <location>
        <position position="177"/>
    </location>
    <ligand>
        <name>substrate</name>
    </ligand>
</feature>
<dbReference type="PIRSF" id="PIRSF001461">
    <property type="entry name" value="RPE"/>
    <property type="match status" value="1"/>
</dbReference>
<comment type="caution">
    <text evidence="10">Lacks conserved residue(s) required for the propagation of feature annotation.</text>
</comment>
<evidence type="ECO:0000256" key="5">
    <source>
        <dbReference type="ARBA" id="ARBA00001954"/>
    </source>
</evidence>
<dbReference type="Gene3D" id="3.20.20.70">
    <property type="entry name" value="Aldolase class I"/>
    <property type="match status" value="1"/>
</dbReference>
<dbReference type="EMBL" id="CADCVQ010000134">
    <property type="protein sequence ID" value="CAA9517695.1"/>
    <property type="molecule type" value="Genomic_DNA"/>
</dbReference>
<comment type="cofactor">
    <cofactor evidence="10 13">
        <name>a divalent metal cation</name>
        <dbReference type="ChEBI" id="CHEBI:60240"/>
    </cofactor>
    <text evidence="10 13">Binds 1 divalent metal cation per subunit.</text>
</comment>
<proteinExistence type="inferred from homology"/>
<comment type="cofactor">
    <cofactor evidence="3">
        <name>Co(2+)</name>
        <dbReference type="ChEBI" id="CHEBI:48828"/>
    </cofactor>
</comment>
<feature type="binding site" evidence="10 13">
    <location>
        <position position="36"/>
    </location>
    <ligand>
        <name>a divalent metal cation</name>
        <dbReference type="ChEBI" id="CHEBI:60240"/>
    </ligand>
</feature>
<dbReference type="CDD" id="cd00429">
    <property type="entry name" value="RPE"/>
    <property type="match status" value="1"/>
</dbReference>
<comment type="cofactor">
    <cofactor evidence="2">
        <name>Mn(2+)</name>
        <dbReference type="ChEBI" id="CHEBI:29035"/>
    </cofactor>
</comment>
<comment type="cofactor">
    <cofactor evidence="5">
        <name>Fe(2+)</name>
        <dbReference type="ChEBI" id="CHEBI:29033"/>
    </cofactor>
</comment>
<dbReference type="HAMAP" id="MF_02227">
    <property type="entry name" value="RPE"/>
    <property type="match status" value="1"/>
</dbReference>
<dbReference type="PROSITE" id="PS01086">
    <property type="entry name" value="RIBUL_P_3_EPIMER_2"/>
    <property type="match status" value="1"/>
</dbReference>
<comment type="catalytic activity">
    <reaction evidence="1 10 11">
        <text>D-ribulose 5-phosphate = D-xylulose 5-phosphate</text>
        <dbReference type="Rhea" id="RHEA:13677"/>
        <dbReference type="ChEBI" id="CHEBI:57737"/>
        <dbReference type="ChEBI" id="CHEBI:58121"/>
        <dbReference type="EC" id="5.1.3.1"/>
    </reaction>
</comment>
<evidence type="ECO:0000256" key="13">
    <source>
        <dbReference type="PIRSR" id="PIRSR001461-2"/>
    </source>
</evidence>
<dbReference type="NCBIfam" id="TIGR01163">
    <property type="entry name" value="rpe"/>
    <property type="match status" value="1"/>
</dbReference>
<feature type="binding site" evidence="10 13">
    <location>
        <position position="71"/>
    </location>
    <ligand>
        <name>a divalent metal cation</name>
        <dbReference type="ChEBI" id="CHEBI:60240"/>
    </ligand>
</feature>
<dbReference type="GO" id="GO:0004750">
    <property type="term" value="F:D-ribulose-phosphate 3-epimerase activity"/>
    <property type="evidence" value="ECO:0007669"/>
    <property type="project" value="UniProtKB-UniRule"/>
</dbReference>
<dbReference type="PANTHER" id="PTHR11749">
    <property type="entry name" value="RIBULOSE-5-PHOSPHATE-3-EPIMERASE"/>
    <property type="match status" value="1"/>
</dbReference>
<feature type="binding site" evidence="10 13">
    <location>
        <position position="175"/>
    </location>
    <ligand>
        <name>a divalent metal cation</name>
        <dbReference type="ChEBI" id="CHEBI:60240"/>
    </ligand>
</feature>
<evidence type="ECO:0000256" key="11">
    <source>
        <dbReference type="PIRNR" id="PIRNR001461"/>
    </source>
</evidence>